<accession>A0A7Y9I6D4</accession>
<dbReference type="AlphaFoldDB" id="A0A7Y9I6D4"/>
<dbReference type="GO" id="GO:0003700">
    <property type="term" value="F:DNA-binding transcription factor activity"/>
    <property type="evidence" value="ECO:0007669"/>
    <property type="project" value="InterPro"/>
</dbReference>
<evidence type="ECO:0000259" key="4">
    <source>
        <dbReference type="PROSITE" id="PS01124"/>
    </source>
</evidence>
<keyword evidence="3" id="KW-0804">Transcription</keyword>
<dbReference type="InterPro" id="IPR050204">
    <property type="entry name" value="AraC_XylS_family_regulators"/>
</dbReference>
<dbReference type="GO" id="GO:0043565">
    <property type="term" value="F:sequence-specific DNA binding"/>
    <property type="evidence" value="ECO:0007669"/>
    <property type="project" value="InterPro"/>
</dbReference>
<dbReference type="EMBL" id="JACCBU010000001">
    <property type="protein sequence ID" value="NYE71109.1"/>
    <property type="molecule type" value="Genomic_DNA"/>
</dbReference>
<dbReference type="InterPro" id="IPR020449">
    <property type="entry name" value="Tscrpt_reg_AraC-type_HTH"/>
</dbReference>
<dbReference type="RefSeq" id="WP_179751039.1">
    <property type="nucleotide sequence ID" value="NZ_JACCBU010000001.1"/>
</dbReference>
<reference evidence="5 6" key="1">
    <citation type="submission" date="2020-07" db="EMBL/GenBank/DDBJ databases">
        <title>Sequencing the genomes of 1000 actinobacteria strains.</title>
        <authorList>
            <person name="Klenk H.-P."/>
        </authorList>
    </citation>
    <scope>NUCLEOTIDE SEQUENCE [LARGE SCALE GENOMIC DNA]</scope>
    <source>
        <strain evidence="5 6">DSM 22083</strain>
    </source>
</reference>
<evidence type="ECO:0000313" key="6">
    <source>
        <dbReference type="Proteomes" id="UP000569914"/>
    </source>
</evidence>
<dbReference type="PROSITE" id="PS01124">
    <property type="entry name" value="HTH_ARAC_FAMILY_2"/>
    <property type="match status" value="1"/>
</dbReference>
<keyword evidence="2 5" id="KW-0238">DNA-binding</keyword>
<dbReference type="InterPro" id="IPR018060">
    <property type="entry name" value="HTH_AraC"/>
</dbReference>
<gene>
    <name evidence="5" type="ORF">BKA15_002438</name>
</gene>
<protein>
    <submittedName>
        <fullName evidence="5">AraC-like DNA-binding protein</fullName>
    </submittedName>
</protein>
<dbReference type="SUPFAM" id="SSF46689">
    <property type="entry name" value="Homeodomain-like"/>
    <property type="match status" value="1"/>
</dbReference>
<keyword evidence="1" id="KW-0805">Transcription regulation</keyword>
<dbReference type="PRINTS" id="PR00032">
    <property type="entry name" value="HTHARAC"/>
</dbReference>
<dbReference type="PANTHER" id="PTHR46796">
    <property type="entry name" value="HTH-TYPE TRANSCRIPTIONAL ACTIVATOR RHAS-RELATED"/>
    <property type="match status" value="1"/>
</dbReference>
<comment type="caution">
    <text evidence="5">The sequence shown here is derived from an EMBL/GenBank/DDBJ whole genome shotgun (WGS) entry which is preliminary data.</text>
</comment>
<proteinExistence type="predicted"/>
<evidence type="ECO:0000313" key="5">
    <source>
        <dbReference type="EMBL" id="NYE71109.1"/>
    </source>
</evidence>
<dbReference type="Pfam" id="PF12833">
    <property type="entry name" value="HTH_18"/>
    <property type="match status" value="1"/>
</dbReference>
<evidence type="ECO:0000256" key="2">
    <source>
        <dbReference type="ARBA" id="ARBA00023125"/>
    </source>
</evidence>
<feature type="domain" description="HTH araC/xylS-type" evidence="4">
    <location>
        <begin position="174"/>
        <end position="272"/>
    </location>
</feature>
<organism evidence="5 6">
    <name type="scientific">Microlunatus parietis</name>
    <dbReference type="NCBI Taxonomy" id="682979"/>
    <lineage>
        <taxon>Bacteria</taxon>
        <taxon>Bacillati</taxon>
        <taxon>Actinomycetota</taxon>
        <taxon>Actinomycetes</taxon>
        <taxon>Propionibacteriales</taxon>
        <taxon>Propionibacteriaceae</taxon>
        <taxon>Microlunatus</taxon>
    </lineage>
</organism>
<dbReference type="InterPro" id="IPR009057">
    <property type="entry name" value="Homeodomain-like_sf"/>
</dbReference>
<dbReference type="SMART" id="SM00342">
    <property type="entry name" value="HTH_ARAC"/>
    <property type="match status" value="1"/>
</dbReference>
<sequence length="296" mass="32047">MTSRAIGLEPATAVLVADYLPGDQFGPRTLISYEFVWLLEGSARHIWTRPRPDGSIESGSTQLRPGQLVLVTPGTRDALHWDQHRVSRHAYVHFMITEPGPLPPIGQWPMVRDLLAAPILGGICDYLLELAGLGTEAAQRRSVELITLLVDVYVTGPMTDAGPEPPAPVAAAVDHVRDVWAADGMRIVPVEELCAAVGISAGHLHRVFRAGYGTGPARAFELIRLARGAVALQRSNAGLAEIARLVGYTNPYHFSRRFREAYGRPPGNYRTADAADPLAPLRRSGLLPLAGPLLNL</sequence>
<keyword evidence="6" id="KW-1185">Reference proteome</keyword>
<evidence type="ECO:0000256" key="1">
    <source>
        <dbReference type="ARBA" id="ARBA00023015"/>
    </source>
</evidence>
<name>A0A7Y9I6D4_9ACTN</name>
<evidence type="ECO:0000256" key="3">
    <source>
        <dbReference type="ARBA" id="ARBA00023163"/>
    </source>
</evidence>
<dbReference type="Proteomes" id="UP000569914">
    <property type="component" value="Unassembled WGS sequence"/>
</dbReference>
<dbReference type="InterPro" id="IPR018062">
    <property type="entry name" value="HTH_AraC-typ_CS"/>
</dbReference>
<dbReference type="PROSITE" id="PS00041">
    <property type="entry name" value="HTH_ARAC_FAMILY_1"/>
    <property type="match status" value="1"/>
</dbReference>
<dbReference type="Gene3D" id="1.10.10.60">
    <property type="entry name" value="Homeodomain-like"/>
    <property type="match status" value="1"/>
</dbReference>